<proteinExistence type="inferred from homology"/>
<dbReference type="CDD" id="cd18182">
    <property type="entry name" value="ATP-synt_Fo_c_ATP5G3"/>
    <property type="match status" value="1"/>
</dbReference>
<dbReference type="PRINTS" id="PR00124">
    <property type="entry name" value="ATPASEC"/>
</dbReference>
<dbReference type="GO" id="GO:0045259">
    <property type="term" value="C:proton-transporting ATP synthase complex"/>
    <property type="evidence" value="ECO:0007669"/>
    <property type="project" value="InterPro"/>
</dbReference>
<comment type="subunit">
    <text evidence="7">F-type ATPases have 2 components, CF(1) - the catalytic core - and CF(0) - the membrane proton channel. CF(1) has five subunits: alpha(3), beta(3), gamma(1), delta(1), epsilon(1). CF(0) has three main subunits: a, b and c.</text>
</comment>
<dbReference type="GO" id="GO:0031966">
    <property type="term" value="C:mitochondrial membrane"/>
    <property type="evidence" value="ECO:0007669"/>
    <property type="project" value="UniProtKB-SubCell"/>
</dbReference>
<dbReference type="Gene3D" id="1.20.20.10">
    <property type="entry name" value="F1F0 ATP synthase subunit C"/>
    <property type="match status" value="1"/>
</dbReference>
<dbReference type="SUPFAM" id="SSF81333">
    <property type="entry name" value="F1F0 ATP synthase subunit C"/>
    <property type="match status" value="1"/>
</dbReference>
<dbReference type="RefSeq" id="YP_010508141.1">
    <property type="nucleotide sequence ID" value="NC_067076.1"/>
</dbReference>
<dbReference type="InterPro" id="IPR035921">
    <property type="entry name" value="F/V-ATP_Csub_sf"/>
</dbReference>
<keyword evidence="4 7" id="KW-0812">Transmembrane</keyword>
<evidence type="ECO:0000313" key="9">
    <source>
        <dbReference type="EMBL" id="UXG56605.1"/>
    </source>
</evidence>
<evidence type="ECO:0000256" key="6">
    <source>
        <dbReference type="ARBA" id="ARBA00023136"/>
    </source>
</evidence>
<evidence type="ECO:0000256" key="7">
    <source>
        <dbReference type="RuleBase" id="RU004221"/>
    </source>
</evidence>
<dbReference type="InterPro" id="IPR002379">
    <property type="entry name" value="ATPase_proteolipid_c-like_dom"/>
</dbReference>
<keyword evidence="5 7" id="KW-1133">Transmembrane helix</keyword>
<keyword evidence="7" id="KW-0446">Lipid-binding</keyword>
<comment type="similarity">
    <text evidence="2 7">Belongs to the ATPase C chain family.</text>
</comment>
<dbReference type="GO" id="GO:0008289">
    <property type="term" value="F:lipid binding"/>
    <property type="evidence" value="ECO:0007669"/>
    <property type="project" value="UniProtKB-KW"/>
</dbReference>
<dbReference type="GO" id="GO:0015078">
    <property type="term" value="F:proton transmembrane transporter activity"/>
    <property type="evidence" value="ECO:0007669"/>
    <property type="project" value="InterPro"/>
</dbReference>
<organism evidence="9">
    <name type="scientific">Candida verbasci</name>
    <dbReference type="NCBI Taxonomy" id="1227364"/>
    <lineage>
        <taxon>Eukaryota</taxon>
        <taxon>Fungi</taxon>
        <taxon>Dikarya</taxon>
        <taxon>Ascomycota</taxon>
        <taxon>Saccharomycotina</taxon>
        <taxon>Pichiomycetes</taxon>
        <taxon>Debaryomycetaceae</taxon>
        <taxon>Candida/Lodderomyces clade</taxon>
        <taxon>Candida</taxon>
    </lineage>
</organism>
<keyword evidence="6 7" id="KW-0472">Membrane</keyword>
<dbReference type="GeneID" id="75514983"/>
<feature type="transmembrane region" description="Helical" evidence="7">
    <location>
        <begin position="12"/>
        <end position="34"/>
    </location>
</feature>
<accession>A0A977LL61</accession>
<protein>
    <recommendedName>
        <fullName evidence="3 7">ATP synthase subunit 9, mitochondrial</fullName>
    </recommendedName>
</protein>
<dbReference type="PANTHER" id="PTHR10031:SF0">
    <property type="entry name" value="ATPASE PROTEIN 9"/>
    <property type="match status" value="1"/>
</dbReference>
<dbReference type="GO" id="GO:0033177">
    <property type="term" value="C:proton-transporting two-sector ATPase complex, proton-transporting domain"/>
    <property type="evidence" value="ECO:0007669"/>
    <property type="project" value="InterPro"/>
</dbReference>
<evidence type="ECO:0000256" key="5">
    <source>
        <dbReference type="ARBA" id="ARBA00022989"/>
    </source>
</evidence>
<keyword evidence="7" id="KW-0813">Transport</keyword>
<sequence>MQLATAAKYIGASIATTGTGGAAIGIATVFVATINGTSRNPSLRSTLFPQAITGFATSEACGTFCTMISFTTTYAV</sequence>
<feature type="domain" description="V-ATPase proteolipid subunit C-like" evidence="8">
    <location>
        <begin position="10"/>
        <end position="70"/>
    </location>
</feature>
<gene>
    <name evidence="9" type="primary">atp9</name>
</gene>
<keyword evidence="7" id="KW-0375">Hydrogen ion transport</keyword>
<geneLocation type="mitochondrion" evidence="9"/>
<comment type="subcellular location">
    <subcellularLocation>
        <location evidence="1 7">Mitochondrion membrane</location>
        <topology evidence="1 7">Multi-pass membrane protein</topology>
    </subcellularLocation>
</comment>
<keyword evidence="7 9" id="KW-0496">Mitochondrion</keyword>
<evidence type="ECO:0000256" key="4">
    <source>
        <dbReference type="ARBA" id="ARBA00022692"/>
    </source>
</evidence>
<dbReference type="InterPro" id="IPR000454">
    <property type="entry name" value="ATP_synth_F0_csu"/>
</dbReference>
<dbReference type="AlphaFoldDB" id="A0A977LL61"/>
<dbReference type="EMBL" id="OK589855">
    <property type="protein sequence ID" value="UXG56605.1"/>
    <property type="molecule type" value="Genomic_DNA"/>
</dbReference>
<dbReference type="InterPro" id="IPR038662">
    <property type="entry name" value="ATP_synth_F0_csu_sf"/>
</dbReference>
<evidence type="ECO:0000256" key="2">
    <source>
        <dbReference type="ARBA" id="ARBA00006704"/>
    </source>
</evidence>
<evidence type="ECO:0000256" key="1">
    <source>
        <dbReference type="ARBA" id="ARBA00004225"/>
    </source>
</evidence>
<comment type="caution">
    <text evidence="7">Lacks conserved residue(s) required for the propagation of feature annotation.</text>
</comment>
<dbReference type="PANTHER" id="PTHR10031">
    <property type="entry name" value="ATP SYNTHASE LIPID-BINDING PROTEIN, MITOCHONDRIAL"/>
    <property type="match status" value="1"/>
</dbReference>
<name>A0A977LL61_9ASCO</name>
<evidence type="ECO:0000256" key="3">
    <source>
        <dbReference type="ARBA" id="ARBA00019317"/>
    </source>
</evidence>
<keyword evidence="7" id="KW-0406">Ion transport</keyword>
<evidence type="ECO:0000259" key="8">
    <source>
        <dbReference type="Pfam" id="PF00137"/>
    </source>
</evidence>
<dbReference type="GO" id="GO:0015986">
    <property type="term" value="P:proton motive force-driven ATP synthesis"/>
    <property type="evidence" value="ECO:0007669"/>
    <property type="project" value="InterPro"/>
</dbReference>
<reference evidence="9" key="1">
    <citation type="submission" date="2021-10" db="EMBL/GenBank/DDBJ databases">
        <title>Mitochondrial genome of the yeast Candida verbasci.</title>
        <authorList>
            <person name="Brejova B."/>
            <person name="Lichancova H."/>
            <person name="Hodorova V."/>
            <person name="Vinar T."/>
            <person name="Sipiczki M."/>
            <person name="Nosek J."/>
        </authorList>
    </citation>
    <scope>NUCLEOTIDE SEQUENCE</scope>
    <source>
        <strain evidence="9">11-1055</strain>
    </source>
</reference>
<dbReference type="Pfam" id="PF00137">
    <property type="entry name" value="ATP-synt_C"/>
    <property type="match status" value="1"/>
</dbReference>